<keyword evidence="2" id="KW-1185">Reference proteome</keyword>
<gene>
    <name evidence="1" type="ORF">GO984_05235</name>
</gene>
<dbReference type="CDD" id="cd07812">
    <property type="entry name" value="SRPBCC"/>
    <property type="match status" value="1"/>
</dbReference>
<name>A0A6L6WD80_9RHOB</name>
<proteinExistence type="predicted"/>
<dbReference type="Gene3D" id="3.30.530.20">
    <property type="match status" value="1"/>
</dbReference>
<dbReference type="Proteomes" id="UP000478892">
    <property type="component" value="Unassembled WGS sequence"/>
</dbReference>
<dbReference type="SUPFAM" id="SSF55961">
    <property type="entry name" value="Bet v1-like"/>
    <property type="match status" value="1"/>
</dbReference>
<dbReference type="RefSeq" id="WP_157021501.1">
    <property type="nucleotide sequence ID" value="NZ_WQLV01000002.1"/>
</dbReference>
<dbReference type="EMBL" id="WQLV01000002">
    <property type="protein sequence ID" value="MVO15211.1"/>
    <property type="molecule type" value="Genomic_DNA"/>
</dbReference>
<dbReference type="InterPro" id="IPR019587">
    <property type="entry name" value="Polyketide_cyclase/dehydratase"/>
</dbReference>
<dbReference type="AlphaFoldDB" id="A0A6L6WD80"/>
<dbReference type="InterPro" id="IPR023393">
    <property type="entry name" value="START-like_dom_sf"/>
</dbReference>
<protein>
    <submittedName>
        <fullName evidence="1">SRPBCC family protein</fullName>
    </submittedName>
</protein>
<evidence type="ECO:0000313" key="1">
    <source>
        <dbReference type="EMBL" id="MVO15211.1"/>
    </source>
</evidence>
<comment type="caution">
    <text evidence="1">The sequence shown here is derived from an EMBL/GenBank/DDBJ whole genome shotgun (WGS) entry which is preliminary data.</text>
</comment>
<dbReference type="Pfam" id="PF10604">
    <property type="entry name" value="Polyketide_cyc2"/>
    <property type="match status" value="1"/>
</dbReference>
<accession>A0A6L6WD80</accession>
<evidence type="ECO:0000313" key="2">
    <source>
        <dbReference type="Proteomes" id="UP000478892"/>
    </source>
</evidence>
<sequence>MKFVSKEDIEAPIAEVFAVLSEFESFERSAIRRGVEVQRMGDVAAPASGLGWDVQFLYRGKSRELHLKLAEYEPVTGMRLSAEGGGIEGGLDVELLALSPRRTRMVVTLELKPRTLPGRLLVQSLKLAKSKLTKRYKLRVAEFAKLTEERLSRTA</sequence>
<reference evidence="1 2" key="1">
    <citation type="submission" date="2019-12" db="EMBL/GenBank/DDBJ databases">
        <authorList>
            <person name="Zhang Y.-J."/>
        </authorList>
    </citation>
    <scope>NUCLEOTIDE SEQUENCE [LARGE SCALE GENOMIC DNA]</scope>
    <source>
        <strain evidence="1 2">CY05</strain>
    </source>
</reference>
<organism evidence="1 2">
    <name type="scientific">Parasedimentitalea huanghaiensis</name>
    <dbReference type="NCBI Taxonomy" id="2682100"/>
    <lineage>
        <taxon>Bacteria</taxon>
        <taxon>Pseudomonadati</taxon>
        <taxon>Pseudomonadota</taxon>
        <taxon>Alphaproteobacteria</taxon>
        <taxon>Rhodobacterales</taxon>
        <taxon>Paracoccaceae</taxon>
        <taxon>Parasedimentitalea</taxon>
    </lineage>
</organism>